<dbReference type="InterPro" id="IPR029068">
    <property type="entry name" value="Glyas_Bleomycin-R_OHBP_Dase"/>
</dbReference>
<evidence type="ECO:0000313" key="3">
    <source>
        <dbReference type="Proteomes" id="UP000199603"/>
    </source>
</evidence>
<dbReference type="RefSeq" id="WP_091242793.1">
    <property type="nucleotide sequence ID" value="NZ_FNAG01000006.1"/>
</dbReference>
<dbReference type="Gene3D" id="3.10.180.10">
    <property type="entry name" value="2,3-Dihydroxybiphenyl 1,2-Dioxygenase, domain 1"/>
    <property type="match status" value="1"/>
</dbReference>
<dbReference type="SUPFAM" id="SSF54593">
    <property type="entry name" value="Glyoxalase/Bleomycin resistance protein/Dihydroxybiphenyl dioxygenase"/>
    <property type="match status" value="1"/>
</dbReference>
<evidence type="ECO:0000313" key="2">
    <source>
        <dbReference type="EMBL" id="SDD74843.1"/>
    </source>
</evidence>
<sequence length="126" mass="13939">MTSNTGVLIYAKQLERMSEFYQRVLGLREVHADEMHRVLSGADAQLLLHALPPQVAAQVVIASPPEPRETQAIKPFFTVPSLAEAEREVETCGGRLHGPIWPGPGLRVRNVCDPEGNILHLRERVG</sequence>
<dbReference type="STRING" id="265719.SAMN04488509_106115"/>
<dbReference type="EMBL" id="FNAG01000006">
    <property type="protein sequence ID" value="SDD74843.1"/>
    <property type="molecule type" value="Genomic_DNA"/>
</dbReference>
<evidence type="ECO:0000259" key="1">
    <source>
        <dbReference type="Pfam" id="PF18029"/>
    </source>
</evidence>
<dbReference type="AlphaFoldDB" id="A0A1G6XAK0"/>
<reference evidence="2 3" key="1">
    <citation type="submission" date="2016-10" db="EMBL/GenBank/DDBJ databases">
        <authorList>
            <person name="de Groot N.N."/>
        </authorList>
    </citation>
    <scope>NUCLEOTIDE SEQUENCE [LARGE SCALE GENOMIC DNA]</scope>
    <source>
        <strain evidence="2 3">DSM 16957</strain>
    </source>
</reference>
<gene>
    <name evidence="2" type="ORF">SAMN04488509_106115</name>
</gene>
<proteinExistence type="predicted"/>
<keyword evidence="3" id="KW-1185">Reference proteome</keyword>
<dbReference type="InterPro" id="IPR041581">
    <property type="entry name" value="Glyoxalase_6"/>
</dbReference>
<name>A0A1G6XAK0_9GAMM</name>
<dbReference type="Proteomes" id="UP000199603">
    <property type="component" value="Unassembled WGS sequence"/>
</dbReference>
<organism evidence="2 3">
    <name type="scientific">Aquimonas voraii</name>
    <dbReference type="NCBI Taxonomy" id="265719"/>
    <lineage>
        <taxon>Bacteria</taxon>
        <taxon>Pseudomonadati</taxon>
        <taxon>Pseudomonadota</taxon>
        <taxon>Gammaproteobacteria</taxon>
        <taxon>Lysobacterales</taxon>
        <taxon>Lysobacteraceae</taxon>
        <taxon>Aquimonas</taxon>
    </lineage>
</organism>
<feature type="domain" description="Glyoxalase-like" evidence="1">
    <location>
        <begin position="9"/>
        <end position="118"/>
    </location>
</feature>
<dbReference type="OrthoDB" id="4762357at2"/>
<protein>
    <recommendedName>
        <fullName evidence="1">Glyoxalase-like domain-containing protein</fullName>
    </recommendedName>
</protein>
<accession>A0A1G6XAK0</accession>
<dbReference type="Pfam" id="PF18029">
    <property type="entry name" value="Glyoxalase_6"/>
    <property type="match status" value="1"/>
</dbReference>